<accession>A0A0A8YYY2</accession>
<dbReference type="EMBL" id="GBRH01265526">
    <property type="protein sequence ID" value="JAD32369.1"/>
    <property type="molecule type" value="Transcribed_RNA"/>
</dbReference>
<reference evidence="1" key="2">
    <citation type="journal article" date="2015" name="Data Brief">
        <title>Shoot transcriptome of the giant reed, Arundo donax.</title>
        <authorList>
            <person name="Barrero R.A."/>
            <person name="Guerrero F.D."/>
            <person name="Moolhuijzen P."/>
            <person name="Goolsby J.A."/>
            <person name="Tidwell J."/>
            <person name="Bellgard S.E."/>
            <person name="Bellgard M.I."/>
        </authorList>
    </citation>
    <scope>NUCLEOTIDE SEQUENCE</scope>
    <source>
        <tissue evidence="1">Shoot tissue taken approximately 20 cm above the soil surface</tissue>
    </source>
</reference>
<sequence length="38" mass="4120">MLSVYRTGSLWLNHGPLHACIYCGVSLQNGNSTTRVLG</sequence>
<organism evidence="1">
    <name type="scientific">Arundo donax</name>
    <name type="common">Giant reed</name>
    <name type="synonym">Donax arundinaceus</name>
    <dbReference type="NCBI Taxonomy" id="35708"/>
    <lineage>
        <taxon>Eukaryota</taxon>
        <taxon>Viridiplantae</taxon>
        <taxon>Streptophyta</taxon>
        <taxon>Embryophyta</taxon>
        <taxon>Tracheophyta</taxon>
        <taxon>Spermatophyta</taxon>
        <taxon>Magnoliopsida</taxon>
        <taxon>Liliopsida</taxon>
        <taxon>Poales</taxon>
        <taxon>Poaceae</taxon>
        <taxon>PACMAD clade</taxon>
        <taxon>Arundinoideae</taxon>
        <taxon>Arundineae</taxon>
        <taxon>Arundo</taxon>
    </lineage>
</organism>
<reference evidence="1" key="1">
    <citation type="submission" date="2014-09" db="EMBL/GenBank/DDBJ databases">
        <authorList>
            <person name="Magalhaes I.L.F."/>
            <person name="Oliveira U."/>
            <person name="Santos F.R."/>
            <person name="Vidigal T.H.D.A."/>
            <person name="Brescovit A.D."/>
            <person name="Santos A.J."/>
        </authorList>
    </citation>
    <scope>NUCLEOTIDE SEQUENCE</scope>
    <source>
        <tissue evidence="1">Shoot tissue taken approximately 20 cm above the soil surface</tissue>
    </source>
</reference>
<name>A0A0A8YYY2_ARUDO</name>
<protein>
    <submittedName>
        <fullName evidence="1">Uncharacterized protein</fullName>
    </submittedName>
</protein>
<proteinExistence type="predicted"/>
<evidence type="ECO:0000313" key="1">
    <source>
        <dbReference type="EMBL" id="JAD32369.1"/>
    </source>
</evidence>
<dbReference type="AlphaFoldDB" id="A0A0A8YYY2"/>